<dbReference type="SUPFAM" id="SSF55785">
    <property type="entry name" value="PYP-like sensor domain (PAS domain)"/>
    <property type="match status" value="2"/>
</dbReference>
<evidence type="ECO:0000256" key="5">
    <source>
        <dbReference type="ARBA" id="ARBA00022553"/>
    </source>
</evidence>
<dbReference type="InterPro" id="IPR036097">
    <property type="entry name" value="HisK_dim/P_sf"/>
</dbReference>
<comment type="function">
    <text evidence="17">Putative oxygen sensor; modulates the activity of FixJ, a transcriptional activator of nitrogen fixation fixK gene. FixL probably acts as a kinase that phosphorylates FixJ.</text>
</comment>
<dbReference type="SMART" id="SM00388">
    <property type="entry name" value="HisKA"/>
    <property type="match status" value="1"/>
</dbReference>
<dbReference type="Pfam" id="PF02518">
    <property type="entry name" value="HATPase_c"/>
    <property type="match status" value="1"/>
</dbReference>
<dbReference type="RefSeq" id="WP_168108048.1">
    <property type="nucleotide sequence ID" value="NZ_VTOX01000004.1"/>
</dbReference>
<dbReference type="PANTHER" id="PTHR45339">
    <property type="entry name" value="HYBRID SIGNAL TRANSDUCTION HISTIDINE KINASE J"/>
    <property type="match status" value="1"/>
</dbReference>
<keyword evidence="13" id="KW-0902">Two-component regulatory system</keyword>
<dbReference type="SMART" id="SM00387">
    <property type="entry name" value="HATPase_c"/>
    <property type="match status" value="1"/>
</dbReference>
<dbReference type="PROSITE" id="PS50109">
    <property type="entry name" value="HIS_KIN"/>
    <property type="match status" value="1"/>
</dbReference>
<keyword evidence="31" id="KW-1185">Reference proteome</keyword>
<protein>
    <recommendedName>
        <fullName evidence="19">Sensor protein FixL</fullName>
        <ecNumber evidence="3">2.7.13.3</ecNumber>
    </recommendedName>
    <alternativeName>
        <fullName evidence="18">Virulence sensor protein BvgS</fullName>
    </alternativeName>
</protein>
<dbReference type="SMART" id="SM00448">
    <property type="entry name" value="REC"/>
    <property type="match status" value="2"/>
</dbReference>
<feature type="modified residue" description="4-aspartylphosphate" evidence="21">
    <location>
        <position position="1117"/>
    </location>
</feature>
<evidence type="ECO:0000256" key="21">
    <source>
        <dbReference type="PROSITE-ProRule" id="PRU00169"/>
    </source>
</evidence>
<evidence type="ECO:0000313" key="30">
    <source>
        <dbReference type="EMBL" id="NKE66940.1"/>
    </source>
</evidence>
<dbReference type="Pfam" id="PF03924">
    <property type="entry name" value="CHASE"/>
    <property type="match status" value="1"/>
</dbReference>
<dbReference type="InterPro" id="IPR035965">
    <property type="entry name" value="PAS-like_dom_sf"/>
</dbReference>
<dbReference type="Gene3D" id="3.30.450.20">
    <property type="entry name" value="PAS domain"/>
    <property type="match status" value="2"/>
</dbReference>
<evidence type="ECO:0000256" key="12">
    <source>
        <dbReference type="ARBA" id="ARBA00022989"/>
    </source>
</evidence>
<dbReference type="InterPro" id="IPR008207">
    <property type="entry name" value="Sig_transdc_His_kin_Hpt_dom"/>
</dbReference>
<dbReference type="Gene3D" id="1.20.120.160">
    <property type="entry name" value="HPT domain"/>
    <property type="match status" value="1"/>
</dbReference>
<evidence type="ECO:0000256" key="16">
    <source>
        <dbReference type="ARBA" id="ARBA00058004"/>
    </source>
</evidence>
<evidence type="ECO:0000259" key="26">
    <source>
        <dbReference type="PROSITE" id="PS50110"/>
    </source>
</evidence>
<dbReference type="InterPro" id="IPR003594">
    <property type="entry name" value="HATPase_dom"/>
</dbReference>
<evidence type="ECO:0000256" key="24">
    <source>
        <dbReference type="SAM" id="Phobius"/>
    </source>
</evidence>
<dbReference type="Pfam" id="PF01627">
    <property type="entry name" value="Hpt"/>
    <property type="match status" value="1"/>
</dbReference>
<dbReference type="InterPro" id="IPR005467">
    <property type="entry name" value="His_kinase_dom"/>
</dbReference>
<evidence type="ECO:0000256" key="20">
    <source>
        <dbReference type="PROSITE-ProRule" id="PRU00110"/>
    </source>
</evidence>
<feature type="domain" description="PAS" evidence="27">
    <location>
        <begin position="506"/>
        <end position="561"/>
    </location>
</feature>
<evidence type="ECO:0000256" key="4">
    <source>
        <dbReference type="ARBA" id="ARBA00022475"/>
    </source>
</evidence>
<evidence type="ECO:0000256" key="17">
    <source>
        <dbReference type="ARBA" id="ARBA00059827"/>
    </source>
</evidence>
<dbReference type="SUPFAM" id="SSF47226">
    <property type="entry name" value="Histidine-containing phosphotransfer domain, HPT domain"/>
    <property type="match status" value="1"/>
</dbReference>
<keyword evidence="8" id="KW-0732">Signal</keyword>
<evidence type="ECO:0000256" key="9">
    <source>
        <dbReference type="ARBA" id="ARBA00022741"/>
    </source>
</evidence>
<evidence type="ECO:0000313" key="31">
    <source>
        <dbReference type="Proteomes" id="UP000521868"/>
    </source>
</evidence>
<feature type="domain" description="Histidine kinase" evidence="25">
    <location>
        <begin position="684"/>
        <end position="905"/>
    </location>
</feature>
<dbReference type="CDD" id="cd17546">
    <property type="entry name" value="REC_hyHK_CKI1_RcsC-like"/>
    <property type="match status" value="1"/>
</dbReference>
<evidence type="ECO:0000256" key="13">
    <source>
        <dbReference type="ARBA" id="ARBA00023012"/>
    </source>
</evidence>
<evidence type="ECO:0000256" key="6">
    <source>
        <dbReference type="ARBA" id="ARBA00022679"/>
    </source>
</evidence>
<dbReference type="InterPro" id="IPR036641">
    <property type="entry name" value="HPT_dom_sf"/>
</dbReference>
<dbReference type="PROSITE" id="PS50894">
    <property type="entry name" value="HPT"/>
    <property type="match status" value="1"/>
</dbReference>
<dbReference type="FunFam" id="3.30.450.20:FF:000060">
    <property type="entry name" value="Sensor protein FixL"/>
    <property type="match status" value="1"/>
</dbReference>
<evidence type="ECO:0000259" key="29">
    <source>
        <dbReference type="PROSITE" id="PS50894"/>
    </source>
</evidence>
<evidence type="ECO:0000256" key="11">
    <source>
        <dbReference type="ARBA" id="ARBA00022840"/>
    </source>
</evidence>
<evidence type="ECO:0000256" key="15">
    <source>
        <dbReference type="ARBA" id="ARBA00023136"/>
    </source>
</evidence>
<dbReference type="PROSITE" id="PS50839">
    <property type="entry name" value="CHASE"/>
    <property type="match status" value="1"/>
</dbReference>
<dbReference type="Pfam" id="PF13426">
    <property type="entry name" value="PAS_9"/>
    <property type="match status" value="1"/>
</dbReference>
<evidence type="ECO:0000256" key="7">
    <source>
        <dbReference type="ARBA" id="ARBA00022692"/>
    </source>
</evidence>
<dbReference type="GO" id="GO:0005886">
    <property type="term" value="C:plasma membrane"/>
    <property type="evidence" value="ECO:0007669"/>
    <property type="project" value="UniProtKB-SubCell"/>
</dbReference>
<gene>
    <name evidence="30" type="ORF">RAMLITH_14005</name>
</gene>
<feature type="domain" description="Response regulatory" evidence="26">
    <location>
        <begin position="926"/>
        <end position="1042"/>
    </location>
</feature>
<dbReference type="PRINTS" id="PR00344">
    <property type="entry name" value="BCTRLSENSOR"/>
</dbReference>
<dbReference type="SMART" id="SM01079">
    <property type="entry name" value="CHASE"/>
    <property type="match status" value="1"/>
</dbReference>
<feature type="domain" description="HPt" evidence="29">
    <location>
        <begin position="1218"/>
        <end position="1315"/>
    </location>
</feature>
<keyword evidence="10" id="KW-0418">Kinase</keyword>
<dbReference type="FunFam" id="1.10.287.130:FF:000003">
    <property type="entry name" value="Histidine kinase"/>
    <property type="match status" value="1"/>
</dbReference>
<feature type="domain" description="Response regulatory" evidence="26">
    <location>
        <begin position="1068"/>
        <end position="1185"/>
    </location>
</feature>
<dbReference type="SMART" id="SM00091">
    <property type="entry name" value="PAS"/>
    <property type="match status" value="2"/>
</dbReference>
<feature type="domain" description="CHASE" evidence="28">
    <location>
        <begin position="97"/>
        <end position="263"/>
    </location>
</feature>
<dbReference type="Pfam" id="PF00072">
    <property type="entry name" value="Response_reg"/>
    <property type="match status" value="2"/>
</dbReference>
<reference evidence="30 31" key="1">
    <citation type="journal article" date="2020" name="Nature">
        <title>Bacterial chemolithoautotrophy via manganese oxidation.</title>
        <authorList>
            <person name="Yu H."/>
            <person name="Leadbetter J.R."/>
        </authorList>
    </citation>
    <scope>NUCLEOTIDE SEQUENCE [LARGE SCALE GENOMIC DNA]</scope>
    <source>
        <strain evidence="30 31">RBP-1</strain>
    </source>
</reference>
<dbReference type="GO" id="GO:0006355">
    <property type="term" value="P:regulation of DNA-templated transcription"/>
    <property type="evidence" value="ECO:0007669"/>
    <property type="project" value="InterPro"/>
</dbReference>
<keyword evidence="14" id="KW-0843">Virulence</keyword>
<name>A0A7X6I753_9BURK</name>
<evidence type="ECO:0000256" key="23">
    <source>
        <dbReference type="SAM" id="MobiDB-lite"/>
    </source>
</evidence>
<dbReference type="InterPro" id="IPR042240">
    <property type="entry name" value="CHASE_sf"/>
</dbReference>
<dbReference type="InterPro" id="IPR001789">
    <property type="entry name" value="Sig_transdc_resp-reg_receiver"/>
</dbReference>
<dbReference type="EC" id="2.7.13.3" evidence="3"/>
<proteinExistence type="predicted"/>
<keyword evidence="15 24" id="KW-0472">Membrane</keyword>
<dbReference type="SUPFAM" id="SSF55874">
    <property type="entry name" value="ATPase domain of HSP90 chaperone/DNA topoisomerase II/histidine kinase"/>
    <property type="match status" value="1"/>
</dbReference>
<comment type="function">
    <text evidence="16">Member of the two-component regulatory system BvgS/BvgA. Phosphorylates BvgA via a four-step phosphorelay in response to environmental signals.</text>
</comment>
<comment type="subcellular location">
    <subcellularLocation>
        <location evidence="2">Cell membrane</location>
        <topology evidence="2">Multi-pass membrane protein</topology>
    </subcellularLocation>
</comment>
<feature type="modified residue" description="4-aspartylphosphate" evidence="21">
    <location>
        <position position="976"/>
    </location>
</feature>
<evidence type="ECO:0000256" key="14">
    <source>
        <dbReference type="ARBA" id="ARBA00023026"/>
    </source>
</evidence>
<keyword evidence="5 21" id="KW-0597">Phosphoprotein</keyword>
<dbReference type="NCBIfam" id="TIGR00229">
    <property type="entry name" value="sensory_box"/>
    <property type="match status" value="2"/>
</dbReference>
<keyword evidence="22" id="KW-0175">Coiled coil</keyword>
<comment type="caution">
    <text evidence="30">The sequence shown here is derived from an EMBL/GenBank/DDBJ whole genome shotgun (WGS) entry which is preliminary data.</text>
</comment>
<evidence type="ECO:0000256" key="18">
    <source>
        <dbReference type="ARBA" id="ARBA00070152"/>
    </source>
</evidence>
<feature type="coiled-coil region" evidence="22">
    <location>
        <begin position="643"/>
        <end position="677"/>
    </location>
</feature>
<dbReference type="CDD" id="cd00082">
    <property type="entry name" value="HisKA"/>
    <property type="match status" value="1"/>
</dbReference>
<dbReference type="GO" id="GO:0005524">
    <property type="term" value="F:ATP binding"/>
    <property type="evidence" value="ECO:0007669"/>
    <property type="project" value="UniProtKB-KW"/>
</dbReference>
<dbReference type="Gene3D" id="1.10.287.130">
    <property type="match status" value="1"/>
</dbReference>
<dbReference type="Pfam" id="PF00512">
    <property type="entry name" value="HisKA"/>
    <property type="match status" value="1"/>
</dbReference>
<dbReference type="GO" id="GO:0000155">
    <property type="term" value="F:phosphorelay sensor kinase activity"/>
    <property type="evidence" value="ECO:0007669"/>
    <property type="project" value="InterPro"/>
</dbReference>
<feature type="region of interest" description="Disordered" evidence="23">
    <location>
        <begin position="1"/>
        <end position="24"/>
    </location>
</feature>
<keyword evidence="6" id="KW-0808">Transferase</keyword>
<dbReference type="PROSITE" id="PS50110">
    <property type="entry name" value="RESPONSE_REGULATORY"/>
    <property type="match status" value="2"/>
</dbReference>
<organism evidence="30 31">
    <name type="scientific">Ramlibacter lithotrophicus</name>
    <dbReference type="NCBI Taxonomy" id="2606681"/>
    <lineage>
        <taxon>Bacteria</taxon>
        <taxon>Pseudomonadati</taxon>
        <taxon>Pseudomonadota</taxon>
        <taxon>Betaproteobacteria</taxon>
        <taxon>Burkholderiales</taxon>
        <taxon>Comamonadaceae</taxon>
        <taxon>Ramlibacter</taxon>
    </lineage>
</organism>
<evidence type="ECO:0000256" key="19">
    <source>
        <dbReference type="ARBA" id="ARBA00070616"/>
    </source>
</evidence>
<feature type="transmembrane region" description="Helical" evidence="24">
    <location>
        <begin position="29"/>
        <end position="51"/>
    </location>
</feature>
<evidence type="ECO:0000259" key="25">
    <source>
        <dbReference type="PROSITE" id="PS50109"/>
    </source>
</evidence>
<keyword evidence="11" id="KW-0067">ATP-binding</keyword>
<dbReference type="InterPro" id="IPR004358">
    <property type="entry name" value="Sig_transdc_His_kin-like_C"/>
</dbReference>
<dbReference type="Pfam" id="PF00989">
    <property type="entry name" value="PAS"/>
    <property type="match status" value="1"/>
</dbReference>
<dbReference type="CDD" id="cd16922">
    <property type="entry name" value="HATPase_EvgS-ArcB-TorS-like"/>
    <property type="match status" value="1"/>
</dbReference>
<evidence type="ECO:0000256" key="2">
    <source>
        <dbReference type="ARBA" id="ARBA00004651"/>
    </source>
</evidence>
<dbReference type="PROSITE" id="PS50112">
    <property type="entry name" value="PAS"/>
    <property type="match status" value="2"/>
</dbReference>
<dbReference type="CDD" id="cd00130">
    <property type="entry name" value="PAS"/>
    <property type="match status" value="2"/>
</dbReference>
<evidence type="ECO:0000256" key="22">
    <source>
        <dbReference type="SAM" id="Coils"/>
    </source>
</evidence>
<dbReference type="InterPro" id="IPR013767">
    <property type="entry name" value="PAS_fold"/>
</dbReference>
<evidence type="ECO:0000256" key="10">
    <source>
        <dbReference type="ARBA" id="ARBA00022777"/>
    </source>
</evidence>
<dbReference type="InterPro" id="IPR003661">
    <property type="entry name" value="HisK_dim/P_dom"/>
</dbReference>
<dbReference type="PANTHER" id="PTHR45339:SF1">
    <property type="entry name" value="HYBRID SIGNAL TRANSDUCTION HISTIDINE KINASE J"/>
    <property type="match status" value="1"/>
</dbReference>
<accession>A0A7X6I753</accession>
<keyword evidence="9" id="KW-0547">Nucleotide-binding</keyword>
<dbReference type="Gene3D" id="3.30.565.10">
    <property type="entry name" value="Histidine kinase-like ATPase, C-terminal domain"/>
    <property type="match status" value="1"/>
</dbReference>
<evidence type="ECO:0000256" key="1">
    <source>
        <dbReference type="ARBA" id="ARBA00000085"/>
    </source>
</evidence>
<dbReference type="Proteomes" id="UP000521868">
    <property type="component" value="Unassembled WGS sequence"/>
</dbReference>
<evidence type="ECO:0000256" key="8">
    <source>
        <dbReference type="ARBA" id="ARBA00022729"/>
    </source>
</evidence>
<dbReference type="EMBL" id="VTOX01000004">
    <property type="protein sequence ID" value="NKE66940.1"/>
    <property type="molecule type" value="Genomic_DNA"/>
</dbReference>
<dbReference type="SUPFAM" id="SSF47384">
    <property type="entry name" value="Homodimeric domain of signal transducing histidine kinase"/>
    <property type="match status" value="1"/>
</dbReference>
<keyword evidence="12 24" id="KW-1133">Transmembrane helix</keyword>
<dbReference type="Gene3D" id="3.30.450.350">
    <property type="entry name" value="CHASE domain"/>
    <property type="match status" value="1"/>
</dbReference>
<sequence>MQSPTSPAALTVSADTAGARKRRRPPRGLWRAELLSLVALVIGLGVTALLWQQARETARESAARLFEYRTSRIAAVLDHEMAAKQILLRSAAGLFTLGESVDRSDWRTYFNALDADTARSPGRLWVAYAPRVTDGGRQAHEQQARDDGLAGYTVRASQRRPQYFPLAYFRSFGTFDRRPVGLDLQEDPAAREAIDLAASSGAAILTVPLALAGRDTVPVRVLVVPVYAGGRTPETAEERQRALAGYVLEAFDTAELVAHAVGEDAALLGMTIRDGGLPVFSSPDLERELSSGYEPRLARDVGLRFGQREWAIQFASLPGFQEIVAPDHSWVILVGGSVISLLLAGLVGVLASLRAQAMALVDQRTRALRSALEQYAESEARLRAVFDHALDAIITIDTGGIVQSFNPAAERIFGWSEREMVGRNVNVLMPSPDRERHDSYLAEYMAGGPPSIIGVGRLVTGRRKDGTPVPLDLAVSEMLVGDQRMFCGIVRDITDRLAAEEALRTGERKLRSYIELALDGVMVVDEEGRYLEANPAAARMLGYEEQELLEMRLYDVVWPDEPDRQAGAAHFQRVRAEGRSEGEVALRRKNGERVIVDIRAVDIGGGRSLGIMRDVTRRRLMEQALQLERELLEDRVAERTEVLTRTNAALQDEIVERKRVEEELVAAREQALDAAEAKAAFLANMSHEIRTPMNAVIGMTALLDDTALDPEQRSYVETIRTSGDALLATINDILDFSKVESGMLELERRPFELGTCVEEAFDMLAPRAAEKGIDLLYELMDSVPNWLVGDSTRLRQVLVNLLSNAVKFTDAGEVCLTVGVLRREPDHVQLRFAVRDTGIGIAPAQREHLFKAFSQADSSTTRKYGGTGLGLAICARLVRLMGGEIRVESEEHKGSVFSFTMHAGVAQNVPTARYRSGEAPELAGRRVLLVDDNPTNLNILKTQCVRWGMEVVCAARGAFALATLEAEPQFDVAVLDLHMPGMDGLQLARAIAVQCGKRAPRLVLLSSSAPRDRDPGSLELFAARLSKPVKHSQLFSVLSQVIHAGRAAAPPTVTQRIDGKLAARLPMRILVVEDSAINQKLTVGMLRKFGYASDVARDGTEAVQLVAMNRYDLVFMDLQMPLMDGLEATRRIIATVPRQRRPRIVAMTANALPEDRQRCLDAGMDDYIAKPILPAAVQALIERWAPARGATVAEAAGEAALIDEAIVRELAALGEPGAPSLLCSLVSDYLNETPGTVSALKQHLQHADARALAARAHKLAGTSASLGASGVAEVCRRVEQQVGEGSLDGMPALIDELEMRFARTRAAFHKILDGLGA</sequence>
<feature type="domain" description="PAS" evidence="27">
    <location>
        <begin position="378"/>
        <end position="448"/>
    </location>
</feature>
<dbReference type="FunFam" id="3.30.565.10:FF:000010">
    <property type="entry name" value="Sensor histidine kinase RcsC"/>
    <property type="match status" value="1"/>
</dbReference>
<feature type="transmembrane region" description="Helical" evidence="24">
    <location>
        <begin position="330"/>
        <end position="353"/>
    </location>
</feature>
<keyword evidence="4" id="KW-1003">Cell membrane</keyword>
<dbReference type="SUPFAM" id="SSF52172">
    <property type="entry name" value="CheY-like"/>
    <property type="match status" value="2"/>
</dbReference>
<feature type="modified residue" description="Phosphohistidine" evidence="20">
    <location>
        <position position="1257"/>
    </location>
</feature>
<dbReference type="Gene3D" id="3.40.50.2300">
    <property type="match status" value="2"/>
</dbReference>
<keyword evidence="7 24" id="KW-0812">Transmembrane</keyword>
<dbReference type="InterPro" id="IPR006189">
    <property type="entry name" value="CHASE_dom"/>
</dbReference>
<dbReference type="InterPro" id="IPR000014">
    <property type="entry name" value="PAS"/>
</dbReference>
<evidence type="ECO:0000256" key="3">
    <source>
        <dbReference type="ARBA" id="ARBA00012438"/>
    </source>
</evidence>
<dbReference type="CDD" id="cd00156">
    <property type="entry name" value="REC"/>
    <property type="match status" value="1"/>
</dbReference>
<comment type="catalytic activity">
    <reaction evidence="1">
        <text>ATP + protein L-histidine = ADP + protein N-phospho-L-histidine.</text>
        <dbReference type="EC" id="2.7.13.3"/>
    </reaction>
</comment>
<dbReference type="InterPro" id="IPR036890">
    <property type="entry name" value="HATPase_C_sf"/>
</dbReference>
<dbReference type="InterPro" id="IPR011006">
    <property type="entry name" value="CheY-like_superfamily"/>
</dbReference>
<evidence type="ECO:0000259" key="27">
    <source>
        <dbReference type="PROSITE" id="PS50112"/>
    </source>
</evidence>
<evidence type="ECO:0000259" key="28">
    <source>
        <dbReference type="PROSITE" id="PS50839"/>
    </source>
</evidence>